<evidence type="ECO:0000259" key="2">
    <source>
        <dbReference type="Pfam" id="PF03551"/>
    </source>
</evidence>
<feature type="compositionally biased region" description="Pro residues" evidence="1">
    <location>
        <begin position="45"/>
        <end position="56"/>
    </location>
</feature>
<feature type="region of interest" description="Disordered" evidence="1">
    <location>
        <begin position="139"/>
        <end position="167"/>
    </location>
</feature>
<dbReference type="PANTHER" id="PTHR43252:SF2">
    <property type="entry name" value="TRANSCRIPTION REGULATOR, PADR-LIKE FAMILY"/>
    <property type="match status" value="1"/>
</dbReference>
<organism evidence="3 4">
    <name type="scientific">Tessaracoccus flavescens</name>
    <dbReference type="NCBI Taxonomy" id="399497"/>
    <lineage>
        <taxon>Bacteria</taxon>
        <taxon>Bacillati</taxon>
        <taxon>Actinomycetota</taxon>
        <taxon>Actinomycetes</taxon>
        <taxon>Propionibacteriales</taxon>
        <taxon>Propionibacteriaceae</taxon>
        <taxon>Tessaracoccus</taxon>
    </lineage>
</organism>
<reference evidence="3" key="2">
    <citation type="submission" date="2021-09" db="EMBL/GenBank/DDBJ databases">
        <authorList>
            <person name="Gilroy R."/>
        </authorList>
    </citation>
    <scope>NUCLEOTIDE SEQUENCE</scope>
    <source>
        <strain evidence="3">ChiGjej3B3-7470</strain>
    </source>
</reference>
<name>A0A921ER72_9ACTN</name>
<dbReference type="AlphaFoldDB" id="A0A921ER72"/>
<evidence type="ECO:0000256" key="1">
    <source>
        <dbReference type="SAM" id="MobiDB-lite"/>
    </source>
</evidence>
<evidence type="ECO:0000313" key="4">
    <source>
        <dbReference type="Proteomes" id="UP000712713"/>
    </source>
</evidence>
<dbReference type="InterPro" id="IPR036388">
    <property type="entry name" value="WH-like_DNA-bd_sf"/>
</dbReference>
<gene>
    <name evidence="3" type="ORF">K8V15_09490</name>
</gene>
<feature type="domain" description="Transcription regulator PadR N-terminal" evidence="2">
    <location>
        <begin position="78"/>
        <end position="145"/>
    </location>
</feature>
<dbReference type="Pfam" id="PF03551">
    <property type="entry name" value="PadR"/>
    <property type="match status" value="1"/>
</dbReference>
<dbReference type="PANTHER" id="PTHR43252">
    <property type="entry name" value="TRANSCRIPTIONAL REGULATOR YQJI"/>
    <property type="match status" value="1"/>
</dbReference>
<comment type="caution">
    <text evidence="3">The sequence shown here is derived from an EMBL/GenBank/DDBJ whole genome shotgun (WGS) entry which is preliminary data.</text>
</comment>
<feature type="compositionally biased region" description="Basic and acidic residues" evidence="1">
    <location>
        <begin position="139"/>
        <end position="149"/>
    </location>
</feature>
<feature type="compositionally biased region" description="Basic residues" evidence="1">
    <location>
        <begin position="29"/>
        <end position="38"/>
    </location>
</feature>
<dbReference type="InterPro" id="IPR005149">
    <property type="entry name" value="Tscrpt_reg_PadR_N"/>
</dbReference>
<protein>
    <submittedName>
        <fullName evidence="3">PadR family transcriptional regulator</fullName>
    </submittedName>
</protein>
<feature type="region of interest" description="Disordered" evidence="1">
    <location>
        <begin position="1"/>
        <end position="70"/>
    </location>
</feature>
<accession>A0A921ER72</accession>
<sequence length="211" mass="23215">MDYPFDGPRGRKHMHRSAFESTEGGGERRRGRGGRRHGGPMGGPGLPPMPPMPPGFDPFGQRRGGRRARRGDVRTAALLLIAEEPRNGYQIIQELDQRTDGRWKPSPGAVYPALSQLEDEGLIRPVDEAAGKAFEITDEGRAEAEKAAERPAPWEQTDAQEDPSHDLRHRFGQLAQAFGAVASTGNDELIAKAASEIDDLKRRLYQLLAES</sequence>
<dbReference type="Gene3D" id="1.10.10.10">
    <property type="entry name" value="Winged helix-like DNA-binding domain superfamily/Winged helix DNA-binding domain"/>
    <property type="match status" value="1"/>
</dbReference>
<dbReference type="Proteomes" id="UP000712713">
    <property type="component" value="Unassembled WGS sequence"/>
</dbReference>
<proteinExistence type="predicted"/>
<dbReference type="EMBL" id="DYZF01000242">
    <property type="protein sequence ID" value="HJE52185.1"/>
    <property type="molecule type" value="Genomic_DNA"/>
</dbReference>
<dbReference type="InterPro" id="IPR036390">
    <property type="entry name" value="WH_DNA-bd_sf"/>
</dbReference>
<evidence type="ECO:0000313" key="3">
    <source>
        <dbReference type="EMBL" id="HJE52185.1"/>
    </source>
</evidence>
<dbReference type="SUPFAM" id="SSF46785">
    <property type="entry name" value="Winged helix' DNA-binding domain"/>
    <property type="match status" value="1"/>
</dbReference>
<reference evidence="3" key="1">
    <citation type="journal article" date="2021" name="PeerJ">
        <title>Extensive microbial diversity within the chicken gut microbiome revealed by metagenomics and culture.</title>
        <authorList>
            <person name="Gilroy R."/>
            <person name="Ravi A."/>
            <person name="Getino M."/>
            <person name="Pursley I."/>
            <person name="Horton D.L."/>
            <person name="Alikhan N.F."/>
            <person name="Baker D."/>
            <person name="Gharbi K."/>
            <person name="Hall N."/>
            <person name="Watson M."/>
            <person name="Adriaenssens E.M."/>
            <person name="Foster-Nyarko E."/>
            <person name="Jarju S."/>
            <person name="Secka A."/>
            <person name="Antonio M."/>
            <person name="Oren A."/>
            <person name="Chaudhuri R.R."/>
            <person name="La Ragione R."/>
            <person name="Hildebrand F."/>
            <person name="Pallen M.J."/>
        </authorList>
    </citation>
    <scope>NUCLEOTIDE SEQUENCE</scope>
    <source>
        <strain evidence="3">ChiGjej3B3-7470</strain>
    </source>
</reference>